<evidence type="ECO:0008006" key="3">
    <source>
        <dbReference type="Google" id="ProtNLM"/>
    </source>
</evidence>
<evidence type="ECO:0000313" key="2">
    <source>
        <dbReference type="Proteomes" id="UP000800035"/>
    </source>
</evidence>
<dbReference type="SUPFAM" id="SSF52047">
    <property type="entry name" value="RNI-like"/>
    <property type="match status" value="1"/>
</dbReference>
<dbReference type="EMBL" id="ML976988">
    <property type="protein sequence ID" value="KAF1958096.1"/>
    <property type="molecule type" value="Genomic_DNA"/>
</dbReference>
<dbReference type="AlphaFoldDB" id="A0A6A5U528"/>
<dbReference type="OrthoDB" id="3684683at2759"/>
<reference evidence="1" key="1">
    <citation type="journal article" date="2020" name="Stud. Mycol.">
        <title>101 Dothideomycetes genomes: a test case for predicting lifestyles and emergence of pathogens.</title>
        <authorList>
            <person name="Haridas S."/>
            <person name="Albert R."/>
            <person name="Binder M."/>
            <person name="Bloem J."/>
            <person name="Labutti K."/>
            <person name="Salamov A."/>
            <person name="Andreopoulos B."/>
            <person name="Baker S."/>
            <person name="Barry K."/>
            <person name="Bills G."/>
            <person name="Bluhm B."/>
            <person name="Cannon C."/>
            <person name="Castanera R."/>
            <person name="Culley D."/>
            <person name="Daum C."/>
            <person name="Ezra D."/>
            <person name="Gonzalez J."/>
            <person name="Henrissat B."/>
            <person name="Kuo A."/>
            <person name="Liang C."/>
            <person name="Lipzen A."/>
            <person name="Lutzoni F."/>
            <person name="Magnuson J."/>
            <person name="Mondo S."/>
            <person name="Nolan M."/>
            <person name="Ohm R."/>
            <person name="Pangilinan J."/>
            <person name="Park H.-J."/>
            <person name="Ramirez L."/>
            <person name="Alfaro M."/>
            <person name="Sun H."/>
            <person name="Tritt A."/>
            <person name="Yoshinaga Y."/>
            <person name="Zwiers L.-H."/>
            <person name="Turgeon B."/>
            <person name="Goodwin S."/>
            <person name="Spatafora J."/>
            <person name="Crous P."/>
            <person name="Grigoriev I."/>
        </authorList>
    </citation>
    <scope>NUCLEOTIDE SEQUENCE</scope>
    <source>
        <strain evidence="1">CBS 675.92</strain>
    </source>
</reference>
<keyword evidence="2" id="KW-1185">Reference proteome</keyword>
<gene>
    <name evidence="1" type="ORF">CC80DRAFT_560354</name>
</gene>
<dbReference type="Gene3D" id="3.80.10.10">
    <property type="entry name" value="Ribonuclease Inhibitor"/>
    <property type="match status" value="1"/>
</dbReference>
<name>A0A6A5U528_9PLEO</name>
<organism evidence="1 2">
    <name type="scientific">Byssothecium circinans</name>
    <dbReference type="NCBI Taxonomy" id="147558"/>
    <lineage>
        <taxon>Eukaryota</taxon>
        <taxon>Fungi</taxon>
        <taxon>Dikarya</taxon>
        <taxon>Ascomycota</taxon>
        <taxon>Pezizomycotina</taxon>
        <taxon>Dothideomycetes</taxon>
        <taxon>Pleosporomycetidae</taxon>
        <taxon>Pleosporales</taxon>
        <taxon>Massarineae</taxon>
        <taxon>Massarinaceae</taxon>
        <taxon>Byssothecium</taxon>
    </lineage>
</organism>
<sequence>MALFTIIPDELLLEVVKDLQSKKDLRALALTSKRFTAIAQAAIMPTIELRNPSSARQIFELVRTLLDRPDLASNVTSLDLAVPSVYRASYEEGLALEAKVDRFRYSIGVKGVEFSWAGLLIALVPFLKHLKVSYSYPKVPLPYVNGHIANKASILDALFANFTSDDLHHFPGLKSVTDVTIRGDAGDLRDWMLATLPKLRHLEIPGTKQLWMLNDKIETQLSSVHLRCSSHVLQSSGHHLNYNVFTGFKSLTRLQLTLSDIMIDAPVLTSYPVTSRPTFAPGSFANMMKKLEPLATTLQELDINLDLRACSGWLKSIGPMTSLDKYTQLKRLRLPQEALVSMQEHLYHDTIPASVEEIEIFRATRASTTWTAALLGQATYLKSFKKLSLDFLPDQFRNIQAWYWSTSVDRKPALRRSENGVDVKCRVERR</sequence>
<protein>
    <recommendedName>
        <fullName evidence="3">F-box domain-containing protein</fullName>
    </recommendedName>
</protein>
<dbReference type="InterPro" id="IPR032675">
    <property type="entry name" value="LRR_dom_sf"/>
</dbReference>
<evidence type="ECO:0000313" key="1">
    <source>
        <dbReference type="EMBL" id="KAF1958096.1"/>
    </source>
</evidence>
<proteinExistence type="predicted"/>
<dbReference type="Proteomes" id="UP000800035">
    <property type="component" value="Unassembled WGS sequence"/>
</dbReference>
<accession>A0A6A5U528</accession>